<dbReference type="InterPro" id="IPR005225">
    <property type="entry name" value="Small_GTP-bd"/>
</dbReference>
<dbReference type="EMBL" id="LAZR01000108">
    <property type="protein sequence ID" value="KKN90693.1"/>
    <property type="molecule type" value="Genomic_DNA"/>
</dbReference>
<dbReference type="PRINTS" id="PR00326">
    <property type="entry name" value="GTP1OBG"/>
</dbReference>
<dbReference type="InterPro" id="IPR015946">
    <property type="entry name" value="KH_dom-like_a/b"/>
</dbReference>
<evidence type="ECO:0000256" key="6">
    <source>
        <dbReference type="ARBA" id="ARBA00023134"/>
    </source>
</evidence>
<evidence type="ECO:0000256" key="4">
    <source>
        <dbReference type="ARBA" id="ARBA00022737"/>
    </source>
</evidence>
<keyword evidence="6" id="KW-0342">GTP-binding</keyword>
<feature type="domain" description="G" evidence="8">
    <location>
        <begin position="9"/>
        <end position="128"/>
    </location>
</feature>
<evidence type="ECO:0000259" key="9">
    <source>
        <dbReference type="Pfam" id="PF14714"/>
    </source>
</evidence>
<comment type="caution">
    <text evidence="10">The sequence shown here is derived from an EMBL/GenBank/DDBJ whole genome shotgun (WGS) entry which is preliminary data.</text>
</comment>
<dbReference type="InterPro" id="IPR006073">
    <property type="entry name" value="GTP-bd"/>
</dbReference>
<dbReference type="InterPro" id="IPR027417">
    <property type="entry name" value="P-loop_NTPase"/>
</dbReference>
<accession>A0A0F9XFR1</accession>
<evidence type="ECO:0000256" key="1">
    <source>
        <dbReference type="ARBA" id="ARBA00008279"/>
    </source>
</evidence>
<dbReference type="Pfam" id="PF14714">
    <property type="entry name" value="KH_dom-like"/>
    <property type="match status" value="1"/>
</dbReference>
<dbReference type="HAMAP" id="MF_00195">
    <property type="entry name" value="GTPase_Der"/>
    <property type="match status" value="1"/>
</dbReference>
<dbReference type="PANTHER" id="PTHR43834:SF6">
    <property type="entry name" value="GTPASE DER"/>
    <property type="match status" value="1"/>
</dbReference>
<dbReference type="NCBIfam" id="TIGR03594">
    <property type="entry name" value="GTPase_EngA"/>
    <property type="match status" value="1"/>
</dbReference>
<dbReference type="NCBIfam" id="TIGR00231">
    <property type="entry name" value="small_GTP"/>
    <property type="match status" value="2"/>
</dbReference>
<sequence length="455" mass="49858">MGGMSLPIVAIVGRPNVGKSSLFNALVRRRVAIVDATPGVTRDRIHAPWEVGEGEGAGYVELADTGGMGIEDTQDLTEEVETQIAYAVATAALMVFVTDAREGLTPLDRHVAEVLRRQDKPVILVANKVDTVTSAVELGDLYRLGFGEPLATSAKHALGLADLRDRVAEHLGDVIGDAPADDVMKLAVVGKRNAGKSTFINHLAGEERVIVSETPGTTRDSVDVTIERDGDQFIVIDTAGIRKRRSIAGDIEYYSQHRALRSVRRADVVALLIDAAVEISQVDKDLAGRIVAEDKPVVLVVNKWDLARDRTTGEAYVGYFTKLLPFLSYAPVSLVCATTGENVWQTIRLAQNLFNQSRTRVSTSEVNQAIQEILALRGPSHRPGTRPPKIRYASQVATCPPTIVCFVNDTRSFDQSYRRFLVNQLRDRLPFSEVPIRLIMRQGSVDRHDDGDSDR</sequence>
<dbReference type="AlphaFoldDB" id="A0A0F9XFR1"/>
<reference evidence="10" key="1">
    <citation type="journal article" date="2015" name="Nature">
        <title>Complex archaea that bridge the gap between prokaryotes and eukaryotes.</title>
        <authorList>
            <person name="Spang A."/>
            <person name="Saw J.H."/>
            <person name="Jorgensen S.L."/>
            <person name="Zaremba-Niedzwiedzka K."/>
            <person name="Martijn J."/>
            <person name="Lind A.E."/>
            <person name="van Eijk R."/>
            <person name="Schleper C."/>
            <person name="Guy L."/>
            <person name="Ettema T.J."/>
        </authorList>
    </citation>
    <scope>NUCLEOTIDE SEQUENCE</scope>
</reference>
<dbReference type="Gene3D" id="3.30.300.20">
    <property type="match status" value="1"/>
</dbReference>
<dbReference type="CDD" id="cd01894">
    <property type="entry name" value="EngA1"/>
    <property type="match status" value="1"/>
</dbReference>
<feature type="domain" description="GTPase Der C-terminal KH-domain-like" evidence="9">
    <location>
        <begin position="360"/>
        <end position="441"/>
    </location>
</feature>
<evidence type="ECO:0000256" key="2">
    <source>
        <dbReference type="ARBA" id="ARBA00020953"/>
    </source>
</evidence>
<evidence type="ECO:0000256" key="7">
    <source>
        <dbReference type="ARBA" id="ARBA00032345"/>
    </source>
</evidence>
<keyword evidence="5" id="KW-0547">Nucleotide-binding</keyword>
<dbReference type="CDD" id="cd01895">
    <property type="entry name" value="EngA2"/>
    <property type="match status" value="1"/>
</dbReference>
<dbReference type="InterPro" id="IPR016484">
    <property type="entry name" value="GTPase_Der"/>
</dbReference>
<organism evidence="10">
    <name type="scientific">marine sediment metagenome</name>
    <dbReference type="NCBI Taxonomy" id="412755"/>
    <lineage>
        <taxon>unclassified sequences</taxon>
        <taxon>metagenomes</taxon>
        <taxon>ecological metagenomes</taxon>
    </lineage>
</organism>
<dbReference type="GO" id="GO:0043022">
    <property type="term" value="F:ribosome binding"/>
    <property type="evidence" value="ECO:0007669"/>
    <property type="project" value="TreeGrafter"/>
</dbReference>
<dbReference type="SUPFAM" id="SSF52540">
    <property type="entry name" value="P-loop containing nucleoside triphosphate hydrolases"/>
    <property type="match status" value="2"/>
</dbReference>
<comment type="similarity">
    <text evidence="1">Belongs to the TRAFAC class TrmE-Era-EngA-EngB-Septin-like GTPase superfamily. EngA (Der) GTPase family.</text>
</comment>
<evidence type="ECO:0000256" key="5">
    <source>
        <dbReference type="ARBA" id="ARBA00022741"/>
    </source>
</evidence>
<dbReference type="Gene3D" id="3.40.50.300">
    <property type="entry name" value="P-loop containing nucleotide triphosphate hydrolases"/>
    <property type="match status" value="2"/>
</dbReference>
<keyword evidence="3" id="KW-0690">Ribosome biogenesis</keyword>
<keyword evidence="4" id="KW-0677">Repeat</keyword>
<name>A0A0F9XFR1_9ZZZZ</name>
<dbReference type="GO" id="GO:0005525">
    <property type="term" value="F:GTP binding"/>
    <property type="evidence" value="ECO:0007669"/>
    <property type="project" value="UniProtKB-KW"/>
</dbReference>
<evidence type="ECO:0000313" key="10">
    <source>
        <dbReference type="EMBL" id="KKN90693.1"/>
    </source>
</evidence>
<dbReference type="GO" id="GO:0042254">
    <property type="term" value="P:ribosome biogenesis"/>
    <property type="evidence" value="ECO:0007669"/>
    <property type="project" value="UniProtKB-KW"/>
</dbReference>
<dbReference type="FunFam" id="3.30.300.20:FF:000004">
    <property type="entry name" value="GTPase Der"/>
    <property type="match status" value="1"/>
</dbReference>
<dbReference type="PANTHER" id="PTHR43834">
    <property type="entry name" value="GTPASE DER"/>
    <property type="match status" value="1"/>
</dbReference>
<proteinExistence type="inferred from homology"/>
<feature type="domain" description="G" evidence="8">
    <location>
        <begin position="186"/>
        <end position="303"/>
    </location>
</feature>
<evidence type="ECO:0000259" key="8">
    <source>
        <dbReference type="Pfam" id="PF01926"/>
    </source>
</evidence>
<gene>
    <name evidence="10" type="ORF">LCGC14_0226360</name>
</gene>
<protein>
    <recommendedName>
        <fullName evidence="2">GTPase Der</fullName>
    </recommendedName>
    <alternativeName>
        <fullName evidence="7">GTP-binding protein EngA</fullName>
    </alternativeName>
</protein>
<dbReference type="FunFam" id="3.40.50.300:FF:000040">
    <property type="entry name" value="GTPase Der"/>
    <property type="match status" value="1"/>
</dbReference>
<dbReference type="PIRSF" id="PIRSF006485">
    <property type="entry name" value="GTP-binding_EngA"/>
    <property type="match status" value="1"/>
</dbReference>
<dbReference type="InterPro" id="IPR032859">
    <property type="entry name" value="KH_dom-like"/>
</dbReference>
<evidence type="ECO:0000256" key="3">
    <source>
        <dbReference type="ARBA" id="ARBA00022517"/>
    </source>
</evidence>
<dbReference type="Pfam" id="PF01926">
    <property type="entry name" value="MMR_HSR1"/>
    <property type="match status" value="2"/>
</dbReference>